<dbReference type="EMBL" id="JBBAXC010000008">
    <property type="protein sequence ID" value="MEI5907584.1"/>
    <property type="molecule type" value="Genomic_DNA"/>
</dbReference>
<dbReference type="EC" id="2.4.-.-" evidence="6"/>
<evidence type="ECO:0000256" key="2">
    <source>
        <dbReference type="ARBA" id="ARBA00022676"/>
    </source>
</evidence>
<dbReference type="RefSeq" id="WP_336587023.1">
    <property type="nucleotide sequence ID" value="NZ_JBBAXC010000008.1"/>
</dbReference>
<dbReference type="GO" id="GO:0016757">
    <property type="term" value="F:glycosyltransferase activity"/>
    <property type="evidence" value="ECO:0007669"/>
    <property type="project" value="UniProtKB-KW"/>
</dbReference>
<name>A0ABU8HDZ1_9BACI</name>
<gene>
    <name evidence="6" type="ORF">WAK64_11010</name>
</gene>
<comment type="caution">
    <text evidence="6">The sequence shown here is derived from an EMBL/GenBank/DDBJ whole genome shotgun (WGS) entry which is preliminary data.</text>
</comment>
<dbReference type="Proteomes" id="UP001312865">
    <property type="component" value="Unassembled WGS sequence"/>
</dbReference>
<dbReference type="SUPFAM" id="SSF53756">
    <property type="entry name" value="UDP-Glycosyltransferase/glycogen phosphorylase"/>
    <property type="match status" value="1"/>
</dbReference>
<keyword evidence="7" id="KW-1185">Reference proteome</keyword>
<dbReference type="InterPro" id="IPR001296">
    <property type="entry name" value="Glyco_trans_1"/>
</dbReference>
<dbReference type="PANTHER" id="PTHR12526:SF510">
    <property type="entry name" value="D-INOSITOL 3-PHOSPHATE GLYCOSYLTRANSFERASE"/>
    <property type="match status" value="1"/>
</dbReference>
<evidence type="ECO:0000259" key="5">
    <source>
        <dbReference type="Pfam" id="PF13439"/>
    </source>
</evidence>
<dbReference type="Pfam" id="PF13439">
    <property type="entry name" value="Glyco_transf_4"/>
    <property type="match status" value="1"/>
</dbReference>
<keyword evidence="3 6" id="KW-0808">Transferase</keyword>
<evidence type="ECO:0000313" key="6">
    <source>
        <dbReference type="EMBL" id="MEI5907584.1"/>
    </source>
</evidence>
<evidence type="ECO:0000256" key="3">
    <source>
        <dbReference type="ARBA" id="ARBA00022679"/>
    </source>
</evidence>
<keyword evidence="2 6" id="KW-0328">Glycosyltransferase</keyword>
<dbReference type="PANTHER" id="PTHR12526">
    <property type="entry name" value="GLYCOSYLTRANSFERASE"/>
    <property type="match status" value="1"/>
</dbReference>
<sequence length="392" mass="44121">MKILFTTIFEYPHAGGLSTHISTLKKGLEERGHQVDVLSFSDFNPVKRKVYAQAPGFFLNIIHKGKGQVLNDQRRKNLLVTYLKERKQHYDVINSQDIFATMASIECGLPTVSTVHGYYSFEAISRGSIQEHSDEDQYIQKQEKIAYKVATDVVSVDRRISNYIKKLSNREVTIVKNFIDIEDFNPARQRYSDIKTEYSIPEHHKILFVPRRLTEKNGVKYPLLALNQVLAVHPDTTLVYAGEGEQLANLKKLSMSEGVADHIKLLGAVPHEKMKYLFEVADIVLVPSVHSHGVEEATSISALEAMGSGSPVIAGAVGGLKEIISHETDGILVEEKNVNALAQWINHLLAQPQKGKQLAQNARKKIEREYSHHFAAKKFESIYKNAVTSYKV</sequence>
<evidence type="ECO:0000259" key="4">
    <source>
        <dbReference type="Pfam" id="PF00534"/>
    </source>
</evidence>
<reference evidence="6 7" key="1">
    <citation type="journal article" date="2018" name="J. Microbiol.">
        <title>Bacillus spongiae sp. nov., isolated from sponge of Jeju Island.</title>
        <authorList>
            <person name="Lee G.E."/>
            <person name="Im W.T."/>
            <person name="Park J.S."/>
        </authorList>
    </citation>
    <scope>NUCLEOTIDE SEQUENCE [LARGE SCALE GENOMIC DNA]</scope>
    <source>
        <strain evidence="6 7">135PIL107-10</strain>
    </source>
</reference>
<feature type="domain" description="Glycosyltransferase subfamily 4-like N-terminal" evidence="5">
    <location>
        <begin position="15"/>
        <end position="182"/>
    </location>
</feature>
<dbReference type="Gene3D" id="3.40.50.2000">
    <property type="entry name" value="Glycogen Phosphorylase B"/>
    <property type="match status" value="2"/>
</dbReference>
<evidence type="ECO:0000313" key="7">
    <source>
        <dbReference type="Proteomes" id="UP001312865"/>
    </source>
</evidence>
<evidence type="ECO:0000256" key="1">
    <source>
        <dbReference type="ARBA" id="ARBA00009481"/>
    </source>
</evidence>
<protein>
    <submittedName>
        <fullName evidence="6">Glycosyltransferase family 4 protein</fullName>
        <ecNumber evidence="6">2.4.-.-</ecNumber>
    </submittedName>
</protein>
<dbReference type="CDD" id="cd03801">
    <property type="entry name" value="GT4_PimA-like"/>
    <property type="match status" value="1"/>
</dbReference>
<proteinExistence type="inferred from homology"/>
<accession>A0ABU8HDZ1</accession>
<dbReference type="Pfam" id="PF00534">
    <property type="entry name" value="Glycos_transf_1"/>
    <property type="match status" value="1"/>
</dbReference>
<organism evidence="6 7">
    <name type="scientific">Bacillus spongiae</name>
    <dbReference type="NCBI Taxonomy" id="2683610"/>
    <lineage>
        <taxon>Bacteria</taxon>
        <taxon>Bacillati</taxon>
        <taxon>Bacillota</taxon>
        <taxon>Bacilli</taxon>
        <taxon>Bacillales</taxon>
        <taxon>Bacillaceae</taxon>
        <taxon>Bacillus</taxon>
    </lineage>
</organism>
<feature type="domain" description="Glycosyl transferase family 1" evidence="4">
    <location>
        <begin position="194"/>
        <end position="364"/>
    </location>
</feature>
<comment type="similarity">
    <text evidence="1">Belongs to the glycosyltransferase group 1 family. Glycosyltransferase 4 subfamily.</text>
</comment>
<dbReference type="InterPro" id="IPR028098">
    <property type="entry name" value="Glyco_trans_4-like_N"/>
</dbReference>